<dbReference type="Gene3D" id="3.40.30.10">
    <property type="entry name" value="Glutaredoxin"/>
    <property type="match status" value="1"/>
</dbReference>
<dbReference type="Proteomes" id="UP001152321">
    <property type="component" value="Unassembled WGS sequence"/>
</dbReference>
<dbReference type="EMBL" id="JANRMI010000002">
    <property type="protein sequence ID" value="MDG0816309.1"/>
    <property type="molecule type" value="Genomic_DNA"/>
</dbReference>
<dbReference type="PANTHER" id="PTHR43640">
    <property type="entry name" value="OS07G0260300 PROTEIN"/>
    <property type="match status" value="1"/>
</dbReference>
<evidence type="ECO:0000256" key="1">
    <source>
        <dbReference type="SAM" id="SignalP"/>
    </source>
</evidence>
<feature type="chain" id="PRO_5045526136" evidence="1">
    <location>
        <begin position="20"/>
        <end position="184"/>
    </location>
</feature>
<protein>
    <submittedName>
        <fullName evidence="3">Redoxin family protein</fullName>
    </submittedName>
</protein>
<dbReference type="InterPro" id="IPR036249">
    <property type="entry name" value="Thioredoxin-like_sf"/>
</dbReference>
<dbReference type="PROSITE" id="PS51352">
    <property type="entry name" value="THIOREDOXIN_2"/>
    <property type="match status" value="1"/>
</dbReference>
<dbReference type="PANTHER" id="PTHR43640:SF1">
    <property type="entry name" value="THIOREDOXIN-DEPENDENT PEROXIREDOXIN"/>
    <property type="match status" value="1"/>
</dbReference>
<evidence type="ECO:0000313" key="4">
    <source>
        <dbReference type="Proteomes" id="UP001152321"/>
    </source>
</evidence>
<dbReference type="SUPFAM" id="SSF52833">
    <property type="entry name" value="Thioredoxin-like"/>
    <property type="match status" value="1"/>
</dbReference>
<evidence type="ECO:0000313" key="3">
    <source>
        <dbReference type="EMBL" id="MDG0816309.1"/>
    </source>
</evidence>
<reference evidence="3" key="1">
    <citation type="submission" date="2022-08" db="EMBL/GenBank/DDBJ databases">
        <title>Novel Bdellovibrio Species Isolated from Svalbard: Designation Bdellovibrio svalbardensis.</title>
        <authorList>
            <person name="Mitchell R.J."/>
            <person name="Choi S.Y."/>
        </authorList>
    </citation>
    <scope>NUCLEOTIDE SEQUENCE</scope>
    <source>
        <strain evidence="3">PAP01</strain>
    </source>
</reference>
<accession>A0ABT6DIG2</accession>
<dbReference type="Pfam" id="PF20029">
    <property type="entry name" value="DUF6436"/>
    <property type="match status" value="1"/>
</dbReference>
<dbReference type="InterPro" id="IPR013766">
    <property type="entry name" value="Thioredoxin_domain"/>
</dbReference>
<sequence>MKSAFIFVSCLLLQSFSFATPPLTHLEGLDLVNNKSLKVDVASSNKGTVLVFLSAKCPCSASHEDLLNKLSTEFKEFSFVGIHSNADESIKDSSVHFESAHLNFPILQDNKSTWANHLGALKTPHAFVLNSKGEILYQGGVTDSHVGPSSKRQFLKEVLDDIQNGKTPRIKEGRALGCFIQREE</sequence>
<gene>
    <name evidence="3" type="ORF">NWE73_08030</name>
</gene>
<organism evidence="3 4">
    <name type="scientific">Bdellovibrio svalbardensis</name>
    <dbReference type="NCBI Taxonomy" id="2972972"/>
    <lineage>
        <taxon>Bacteria</taxon>
        <taxon>Pseudomonadati</taxon>
        <taxon>Bdellovibrionota</taxon>
        <taxon>Bdellovibrionia</taxon>
        <taxon>Bdellovibrionales</taxon>
        <taxon>Pseudobdellovibrionaceae</taxon>
        <taxon>Bdellovibrio</taxon>
    </lineage>
</organism>
<feature type="signal peptide" evidence="1">
    <location>
        <begin position="1"/>
        <end position="19"/>
    </location>
</feature>
<proteinExistence type="predicted"/>
<dbReference type="InterPro" id="IPR047262">
    <property type="entry name" value="PRX-like1"/>
</dbReference>
<evidence type="ECO:0000259" key="2">
    <source>
        <dbReference type="PROSITE" id="PS51352"/>
    </source>
</evidence>
<dbReference type="InterPro" id="IPR045494">
    <property type="entry name" value="DUF6436"/>
</dbReference>
<dbReference type="RefSeq" id="WP_277577787.1">
    <property type="nucleotide sequence ID" value="NZ_JANRMI010000002.1"/>
</dbReference>
<keyword evidence="1" id="KW-0732">Signal</keyword>
<name>A0ABT6DIG2_9BACT</name>
<keyword evidence="4" id="KW-1185">Reference proteome</keyword>
<comment type="caution">
    <text evidence="3">The sequence shown here is derived from an EMBL/GenBank/DDBJ whole genome shotgun (WGS) entry which is preliminary data.</text>
</comment>
<feature type="domain" description="Thioredoxin" evidence="2">
    <location>
        <begin position="14"/>
        <end position="164"/>
    </location>
</feature>